<dbReference type="PROSITE" id="PS51257">
    <property type="entry name" value="PROKAR_LIPOPROTEIN"/>
    <property type="match status" value="1"/>
</dbReference>
<evidence type="ECO:0000313" key="1">
    <source>
        <dbReference type="EMBL" id="GAL85936.1"/>
    </source>
</evidence>
<name>A0A098LG37_9BACT</name>
<protein>
    <submittedName>
        <fullName evidence="1">Uncharacterized protein</fullName>
    </submittedName>
</protein>
<comment type="caution">
    <text evidence="1">The sequence shown here is derived from an EMBL/GenBank/DDBJ whole genome shotgun (WGS) entry which is preliminary data.</text>
</comment>
<dbReference type="Proteomes" id="UP000030185">
    <property type="component" value="Unassembled WGS sequence"/>
</dbReference>
<gene>
    <name evidence="1" type="ORF">MYP_3165</name>
</gene>
<sequence>MKTCIFFYFILLAALSCKESDKTANLVTTDNYENHIKELRCVYSKSKYSKDSVFPFNESNKIELIAYDSTSQADFFGGRIIKMKAPHDSLSRVRIRERVELNGGQIDTLFSILHNYKFSNDHAFGESSACYNPRHAILF</sequence>
<dbReference type="OrthoDB" id="656959at2"/>
<keyword evidence="2" id="KW-1185">Reference proteome</keyword>
<dbReference type="EMBL" id="BBLT01000006">
    <property type="protein sequence ID" value="GAL85936.1"/>
    <property type="molecule type" value="Genomic_DNA"/>
</dbReference>
<accession>A0A098LG37</accession>
<reference evidence="1 2" key="1">
    <citation type="submission" date="2014-09" db="EMBL/GenBank/DDBJ databases">
        <title>Sporocytophaga myxococcoides PG-01 genome sequencing.</title>
        <authorList>
            <person name="Liu L."/>
            <person name="Gao P.J."/>
            <person name="Chen G.J."/>
            <person name="Wang L.S."/>
        </authorList>
    </citation>
    <scope>NUCLEOTIDE SEQUENCE [LARGE SCALE GENOMIC DNA]</scope>
    <source>
        <strain evidence="1 2">PG-01</strain>
    </source>
</reference>
<evidence type="ECO:0000313" key="2">
    <source>
        <dbReference type="Proteomes" id="UP000030185"/>
    </source>
</evidence>
<dbReference type="AlphaFoldDB" id="A0A098LG37"/>
<dbReference type="RefSeq" id="WP_045465015.1">
    <property type="nucleotide sequence ID" value="NZ_BBLT01000006.1"/>
</dbReference>
<proteinExistence type="predicted"/>
<organism evidence="1 2">
    <name type="scientific">Sporocytophaga myxococcoides</name>
    <dbReference type="NCBI Taxonomy" id="153721"/>
    <lineage>
        <taxon>Bacteria</taxon>
        <taxon>Pseudomonadati</taxon>
        <taxon>Bacteroidota</taxon>
        <taxon>Cytophagia</taxon>
        <taxon>Cytophagales</taxon>
        <taxon>Cytophagaceae</taxon>
        <taxon>Sporocytophaga</taxon>
    </lineage>
</organism>